<dbReference type="Gene3D" id="3.40.50.150">
    <property type="entry name" value="Vaccinia Virus protein VP39"/>
    <property type="match status" value="1"/>
</dbReference>
<comment type="caution">
    <text evidence="2">The sequence shown here is derived from an EMBL/GenBank/DDBJ whole genome shotgun (WGS) entry which is preliminary data.</text>
</comment>
<dbReference type="VEuPathDB" id="FungiDB:PV10_08052"/>
<sequence>MDTYSKDTSDFLSRAYALNSVAGAQTLYNEWAESYDTYLDREGYAFPERAVQVLLKATQRETLDGSVKVLDAGCGTGRVGAVLAQKGARQIDGIDLSPGMLAQAEKSHNYASLQEVDLTKTIPRPDESYDVVICVGTLTQGHVGPAVLDEFVRVVKVGGVVVATIPDTVWEAAGFSAKIDQLLHDGRVALLRSDAVGILKTTTSGARILALERK</sequence>
<dbReference type="PANTHER" id="PTHR42912">
    <property type="entry name" value="METHYLTRANSFERASE"/>
    <property type="match status" value="1"/>
</dbReference>
<dbReference type="Proteomes" id="UP000288859">
    <property type="component" value="Unassembled WGS sequence"/>
</dbReference>
<dbReference type="GO" id="GO:0008168">
    <property type="term" value="F:methyltransferase activity"/>
    <property type="evidence" value="ECO:0007669"/>
    <property type="project" value="TreeGrafter"/>
</dbReference>
<dbReference type="InterPro" id="IPR041698">
    <property type="entry name" value="Methyltransf_25"/>
</dbReference>
<evidence type="ECO:0000259" key="1">
    <source>
        <dbReference type="Pfam" id="PF13649"/>
    </source>
</evidence>
<dbReference type="CDD" id="cd02440">
    <property type="entry name" value="AdoMet_MTases"/>
    <property type="match status" value="1"/>
</dbReference>
<reference evidence="2 3" key="1">
    <citation type="submission" date="2017-03" db="EMBL/GenBank/DDBJ databases">
        <title>Genomes of endolithic fungi from Antarctica.</title>
        <authorList>
            <person name="Coleine C."/>
            <person name="Masonjones S."/>
            <person name="Stajich J.E."/>
        </authorList>
    </citation>
    <scope>NUCLEOTIDE SEQUENCE [LARGE SCALE GENOMIC DNA]</scope>
    <source>
        <strain evidence="2 3">CCFEE 6314</strain>
    </source>
</reference>
<feature type="domain" description="Methyltransferase" evidence="1">
    <location>
        <begin position="69"/>
        <end position="159"/>
    </location>
</feature>
<evidence type="ECO:0000313" key="3">
    <source>
        <dbReference type="Proteomes" id="UP000288859"/>
    </source>
</evidence>
<dbReference type="InterPro" id="IPR029063">
    <property type="entry name" value="SAM-dependent_MTases_sf"/>
</dbReference>
<dbReference type="AlphaFoldDB" id="A0A438NBK2"/>
<dbReference type="SUPFAM" id="SSF53335">
    <property type="entry name" value="S-adenosyl-L-methionine-dependent methyltransferases"/>
    <property type="match status" value="1"/>
</dbReference>
<dbReference type="OrthoDB" id="66144at2759"/>
<accession>A0A438NBK2</accession>
<proteinExistence type="predicted"/>
<protein>
    <recommendedName>
        <fullName evidence="1">Methyltransferase domain-containing protein</fullName>
    </recommendedName>
</protein>
<organism evidence="2 3">
    <name type="scientific">Exophiala mesophila</name>
    <name type="common">Black yeast-like fungus</name>
    <dbReference type="NCBI Taxonomy" id="212818"/>
    <lineage>
        <taxon>Eukaryota</taxon>
        <taxon>Fungi</taxon>
        <taxon>Dikarya</taxon>
        <taxon>Ascomycota</taxon>
        <taxon>Pezizomycotina</taxon>
        <taxon>Eurotiomycetes</taxon>
        <taxon>Chaetothyriomycetidae</taxon>
        <taxon>Chaetothyriales</taxon>
        <taxon>Herpotrichiellaceae</taxon>
        <taxon>Exophiala</taxon>
    </lineage>
</organism>
<dbReference type="EMBL" id="NAJM01000009">
    <property type="protein sequence ID" value="RVX73153.1"/>
    <property type="molecule type" value="Genomic_DNA"/>
</dbReference>
<dbReference type="Pfam" id="PF13649">
    <property type="entry name" value="Methyltransf_25"/>
    <property type="match status" value="1"/>
</dbReference>
<dbReference type="InterPro" id="IPR050508">
    <property type="entry name" value="Methyltransf_Superfamily"/>
</dbReference>
<name>A0A438NBK2_EXOME</name>
<evidence type="ECO:0000313" key="2">
    <source>
        <dbReference type="EMBL" id="RVX73153.1"/>
    </source>
</evidence>
<gene>
    <name evidence="2" type="ORF">B0A52_02280</name>
</gene>